<feature type="domain" description="HipA N-terminal subdomain 1" evidence="5">
    <location>
        <begin position="16"/>
        <end position="106"/>
    </location>
</feature>
<dbReference type="AlphaFoldDB" id="A0A6N6NQC2"/>
<dbReference type="OrthoDB" id="3182374at2"/>
<dbReference type="Pfam" id="PF13657">
    <property type="entry name" value="Couple_hipA"/>
    <property type="match status" value="1"/>
</dbReference>
<dbReference type="Gene3D" id="1.10.1070.20">
    <property type="match status" value="1"/>
</dbReference>
<proteinExistence type="inferred from homology"/>
<gene>
    <name evidence="6" type="ORF">F8C90_08330</name>
</gene>
<feature type="domain" description="HipA-like C-terminal" evidence="4">
    <location>
        <begin position="150"/>
        <end position="392"/>
    </location>
</feature>
<comment type="caution">
    <text evidence="6">The sequence shown here is derived from an EMBL/GenBank/DDBJ whole genome shotgun (WGS) entry which is preliminary data.</text>
</comment>
<evidence type="ECO:0000313" key="6">
    <source>
        <dbReference type="EMBL" id="KAB1638689.1"/>
    </source>
</evidence>
<dbReference type="Pfam" id="PF07804">
    <property type="entry name" value="HipA_C"/>
    <property type="match status" value="1"/>
</dbReference>
<dbReference type="GO" id="GO:0004674">
    <property type="term" value="F:protein serine/threonine kinase activity"/>
    <property type="evidence" value="ECO:0007669"/>
    <property type="project" value="TreeGrafter"/>
</dbReference>
<sequence>MSNLRVSLYREETVVRVGTIERNNTDGSIFRYLNEYADDNAAIPLSQSLPLSTDAYSEDQFRPYFEGLLAEGNAREALAAELHVRETDYLAILAQCGRDCIGDVIIEDDSDSNPQITSAKNSYEEVSNEQLFLFFRSIPDMSRENVGSRLSLAGAQSKIGLAHMPGSPMSQGWLKPRGLAASTHILKTGSIEKLVSLEFLCMRTAKKCGVKVPEVTLLDFGKPVLAVERFDRVVTIDEEGFRVERIHQEDFAQAFGMTPASKYVELPNGSIASIAQWIRSYAAKPTEDLSQFAKAVCFNYLIGNCDAHLKNISIMYRVGKRGPIRRLSPAYDLVSTSFFDRFSKELAMAVGGARDIRDVKPSSFDLLASSLGITSSYLRSIVAPIVDNAEAAIREAGSESLGPSQEFLPYLADDLQEDIAPRLRVLEEFCNL</sequence>
<evidence type="ECO:0000259" key="4">
    <source>
        <dbReference type="Pfam" id="PF07804"/>
    </source>
</evidence>
<keyword evidence="3" id="KW-0418">Kinase</keyword>
<dbReference type="PANTHER" id="PTHR37419">
    <property type="entry name" value="SERINE/THREONINE-PROTEIN KINASE TOXIN HIPA"/>
    <property type="match status" value="1"/>
</dbReference>
<evidence type="ECO:0000256" key="2">
    <source>
        <dbReference type="ARBA" id="ARBA00022679"/>
    </source>
</evidence>
<evidence type="ECO:0000259" key="5">
    <source>
        <dbReference type="Pfam" id="PF13657"/>
    </source>
</evidence>
<keyword evidence="2" id="KW-0808">Transferase</keyword>
<dbReference type="InterPro" id="IPR012893">
    <property type="entry name" value="HipA-like_C"/>
</dbReference>
<evidence type="ECO:0000256" key="1">
    <source>
        <dbReference type="ARBA" id="ARBA00010164"/>
    </source>
</evidence>
<keyword evidence="7" id="KW-1185">Reference proteome</keyword>
<reference evidence="6 7" key="1">
    <citation type="submission" date="2019-09" db="EMBL/GenBank/DDBJ databases">
        <title>Whole genome shotgun sequencing (WGS) of Ellagibacter isourolithinifaciens DSM 104140(T) and Adlercreutzia muris DSM 29508(T).</title>
        <authorList>
            <person name="Stoll D.A."/>
            <person name="Danylec N."/>
            <person name="Huch M."/>
        </authorList>
    </citation>
    <scope>NUCLEOTIDE SEQUENCE [LARGE SCALE GENOMIC DNA]</scope>
    <source>
        <strain evidence="6 7">DSM 104140</strain>
    </source>
</reference>
<dbReference type="RefSeq" id="WP_158050066.1">
    <property type="nucleotide sequence ID" value="NZ_WAJR01000023.1"/>
</dbReference>
<dbReference type="InterPro" id="IPR052028">
    <property type="entry name" value="HipA_Ser/Thr_kinase"/>
</dbReference>
<dbReference type="GeneID" id="98658412"/>
<evidence type="ECO:0000256" key="3">
    <source>
        <dbReference type="ARBA" id="ARBA00022777"/>
    </source>
</evidence>
<dbReference type="InterPro" id="IPR017508">
    <property type="entry name" value="HipA_N1"/>
</dbReference>
<dbReference type="Proteomes" id="UP000468668">
    <property type="component" value="Unassembled WGS sequence"/>
</dbReference>
<comment type="similarity">
    <text evidence="1">Belongs to the HipA Ser/Thr kinase family.</text>
</comment>
<evidence type="ECO:0000313" key="7">
    <source>
        <dbReference type="Proteomes" id="UP000468668"/>
    </source>
</evidence>
<dbReference type="GO" id="GO:0005829">
    <property type="term" value="C:cytosol"/>
    <property type="evidence" value="ECO:0007669"/>
    <property type="project" value="TreeGrafter"/>
</dbReference>
<dbReference type="NCBIfam" id="TIGR03071">
    <property type="entry name" value="couple_hipA"/>
    <property type="match status" value="1"/>
</dbReference>
<name>A0A6N6NQC2_9ACTN</name>
<dbReference type="PANTHER" id="PTHR37419:SF1">
    <property type="entry name" value="SERINE_THREONINE-PROTEIN KINASE TOXIN HIPA"/>
    <property type="match status" value="1"/>
</dbReference>
<dbReference type="CDD" id="cd17793">
    <property type="entry name" value="HipA"/>
    <property type="match status" value="1"/>
</dbReference>
<accession>A0A6N6NQC2</accession>
<organism evidence="6 7">
    <name type="scientific">Ellagibacter isourolithinifaciens</name>
    <dbReference type="NCBI Taxonomy" id="2137581"/>
    <lineage>
        <taxon>Bacteria</taxon>
        <taxon>Bacillati</taxon>
        <taxon>Actinomycetota</taxon>
        <taxon>Coriobacteriia</taxon>
        <taxon>Eggerthellales</taxon>
        <taxon>Eggerthellaceae</taxon>
        <taxon>Ellagibacter</taxon>
    </lineage>
</organism>
<protein>
    <submittedName>
        <fullName evidence="6">Type II toxin-antitoxin system HipA family toxin</fullName>
    </submittedName>
</protein>
<dbReference type="EMBL" id="WAJR01000023">
    <property type="protein sequence ID" value="KAB1638689.1"/>
    <property type="molecule type" value="Genomic_DNA"/>
</dbReference>